<comment type="caution">
    <text evidence="2">The sequence shown here is derived from an EMBL/GenBank/DDBJ whole genome shotgun (WGS) entry which is preliminary data.</text>
</comment>
<evidence type="ECO:0000256" key="1">
    <source>
        <dbReference type="SAM" id="Coils"/>
    </source>
</evidence>
<dbReference type="PANTHER" id="PTHR47331:SF1">
    <property type="entry name" value="GAG-LIKE PROTEIN"/>
    <property type="match status" value="1"/>
</dbReference>
<sequence>MKNMSESKNALECSSELTRQVPAGVPLSPVCPSNLSCHFDPVTSNPYPAVNFKARERWFEAKLREKRLNEEMELDILRRKLEMKERLLAMRTETDQAEIEIRTHGNVDDVKFLESACSGLDAEIHSIGDCNSEAVGDGRSLAELFRSLELPKVEIAYFDGDPADYWRFIKSFDANVASKTLDSTARLSFLIQYCRGLARRAIEGCAILSSDEGYAKARSILESRFGQRHVIARAQISRVISGPNIRPGDGAGLLNLATDLRNCVVMLTQMNYLSDLNCCNTIMSVLRRLPHNIQSQWAEQAFKILQSGREPLMEDLADLVELKAAVVNSEYGQLIAGKSDWAGVPHDTRQPPKAHINWFQNDHMPHDPVNPKDSSLQSISPSDRCLLCSGLHAVRSCGRFLENNIQGRQNIVRFKNLCNLCLKPGHFARNCQVSSLCAKCGGRHNVFLHVDNYTSSTRMDADKKEVSGTCSATSTDQDEVFLGVVPVCLTGPKGTIETLAFIDSGSDATLVERSIADKLGLIGDEKTIKLSTLNGTSSHQCRRVEMDLCSLSSNDVVHVDCAYAVDHLPRFGGRRPTFSDLKPWPHLQDLQLPAFVKSDVSILMGCNVPEAHWVLEQRKGDRKQPYAVRTPLGWMVLGPVTPQNENAVICNRMTVAEEEVKGLVSSMFALDSPGSERREEKVSLEDQMAAVCARSSVHKEGRQSKIKPPCKDEPCRHLENKALVKNQTRTLQKELLRDLVVMRQRNSIADNYISKEYVEDVVRCLNENKRRPRWYLPHRPVGNPWKPEKFRMLLGCAVYLQGVCLNDMPLQCPVLTGNVIGILLRFRKNQITMAAGIQEGFSQVWMPLEECDMVLWQAEIDEAKIVENVSVSRCWKPESSAIGSTELHCFSDASKSAYGCVSRLQWVSPDGRMHGSFMLGKSRVAPIRAVTIPRLQLMATLLSTETAAVLKKECMIPIDGEFFWADYMIVWRCIQNINSRFEMFVADRLVIVRKNPEVKRWHNIRSIDNPAGIASTGISAKHYWGMKICLNGSKFRWTSLDNCLTDNGSPFELKDEKDCDAVWSNKTVDVIEELLKRYSEWFRFNRFEVYIFVMFGKLAENSVLVKPLQHYEVFSAIEMNSMYARYARYWKRAHYMASASWKRKKKKEDLRTLQLRSKWMLCGNFMKRHLVLEPNAKCPRGKQLKDLVVWIYTNDQGDLRKADIQVTNGTVQQDVRSLRPLKGVQLDSVTNKI</sequence>
<dbReference type="PANTHER" id="PTHR47331">
    <property type="entry name" value="PHD-TYPE DOMAIN-CONTAINING PROTEIN"/>
    <property type="match status" value="1"/>
</dbReference>
<name>A0AAV2T049_CALDB</name>
<accession>A0AAV2T049</accession>
<dbReference type="Pfam" id="PF05380">
    <property type="entry name" value="Peptidase_A17"/>
    <property type="match status" value="1"/>
</dbReference>
<gene>
    <name evidence="2" type="ORF">CDAUBV1_LOCUS1282</name>
</gene>
<protein>
    <recommendedName>
        <fullName evidence="4">CCHC-type domain-containing protein</fullName>
    </recommendedName>
</protein>
<feature type="coiled-coil region" evidence="1">
    <location>
        <begin position="60"/>
        <end position="87"/>
    </location>
</feature>
<dbReference type="AlphaFoldDB" id="A0AAV2T049"/>
<evidence type="ECO:0000313" key="2">
    <source>
        <dbReference type="EMBL" id="CAL5129840.1"/>
    </source>
</evidence>
<evidence type="ECO:0008006" key="4">
    <source>
        <dbReference type="Google" id="ProtNLM"/>
    </source>
</evidence>
<dbReference type="Pfam" id="PF03564">
    <property type="entry name" value="DUF1759"/>
    <property type="match status" value="1"/>
</dbReference>
<evidence type="ECO:0000313" key="3">
    <source>
        <dbReference type="Proteomes" id="UP001497525"/>
    </source>
</evidence>
<organism evidence="2 3">
    <name type="scientific">Calicophoron daubneyi</name>
    <name type="common">Rumen fluke</name>
    <name type="synonym">Paramphistomum daubneyi</name>
    <dbReference type="NCBI Taxonomy" id="300641"/>
    <lineage>
        <taxon>Eukaryota</taxon>
        <taxon>Metazoa</taxon>
        <taxon>Spiralia</taxon>
        <taxon>Lophotrochozoa</taxon>
        <taxon>Platyhelminthes</taxon>
        <taxon>Trematoda</taxon>
        <taxon>Digenea</taxon>
        <taxon>Plagiorchiida</taxon>
        <taxon>Pronocephalata</taxon>
        <taxon>Paramphistomoidea</taxon>
        <taxon>Paramphistomidae</taxon>
        <taxon>Calicophoron</taxon>
    </lineage>
</organism>
<keyword evidence="1" id="KW-0175">Coiled coil</keyword>
<dbReference type="Proteomes" id="UP001497525">
    <property type="component" value="Unassembled WGS sequence"/>
</dbReference>
<dbReference type="InterPro" id="IPR008042">
    <property type="entry name" value="Retrotrans_Pao"/>
</dbReference>
<dbReference type="InterPro" id="IPR005312">
    <property type="entry name" value="DUF1759"/>
</dbReference>
<proteinExistence type="predicted"/>
<dbReference type="EMBL" id="CAXLJL010000052">
    <property type="protein sequence ID" value="CAL5129840.1"/>
    <property type="molecule type" value="Genomic_DNA"/>
</dbReference>
<reference evidence="2" key="1">
    <citation type="submission" date="2024-06" db="EMBL/GenBank/DDBJ databases">
        <authorList>
            <person name="Liu X."/>
            <person name="Lenzi L."/>
            <person name="Haldenby T S."/>
            <person name="Uol C."/>
        </authorList>
    </citation>
    <scope>NUCLEOTIDE SEQUENCE</scope>
</reference>